<dbReference type="GO" id="GO:0016887">
    <property type="term" value="F:ATP hydrolysis activity"/>
    <property type="evidence" value="ECO:0007669"/>
    <property type="project" value="InterPro"/>
</dbReference>
<reference evidence="14 15" key="1">
    <citation type="submission" date="2017-08" db="EMBL/GenBank/DDBJ databases">
        <title>Infants hospitalized years apart are colonized by the same room-sourced microbial strains.</title>
        <authorList>
            <person name="Brooks B."/>
            <person name="Olm M.R."/>
            <person name="Firek B.A."/>
            <person name="Baker R."/>
            <person name="Thomas B.C."/>
            <person name="Morowitz M.J."/>
            <person name="Banfield J.F."/>
        </authorList>
    </citation>
    <scope>NUCLEOTIDE SEQUENCE [LARGE SCALE GENOMIC DNA]</scope>
    <source>
        <strain evidence="14">S2_012_000_R2_81</strain>
    </source>
</reference>
<keyword evidence="7" id="KW-1278">Translocase</keyword>
<evidence type="ECO:0000256" key="5">
    <source>
        <dbReference type="ARBA" id="ARBA00022741"/>
    </source>
</evidence>
<keyword evidence="6" id="KW-0067">ATP-binding</keyword>
<evidence type="ECO:0000313" key="15">
    <source>
        <dbReference type="Proteomes" id="UP000249633"/>
    </source>
</evidence>
<dbReference type="InterPro" id="IPR039421">
    <property type="entry name" value="Type_1_exporter"/>
</dbReference>
<dbReference type="Pfam" id="PF00664">
    <property type="entry name" value="ABC_membrane"/>
    <property type="match status" value="1"/>
</dbReference>
<dbReference type="GO" id="GO:0005886">
    <property type="term" value="C:plasma membrane"/>
    <property type="evidence" value="ECO:0007669"/>
    <property type="project" value="UniProtKB-SubCell"/>
</dbReference>
<keyword evidence="4 11" id="KW-0812">Transmembrane</keyword>
<dbReference type="InterPro" id="IPR003593">
    <property type="entry name" value="AAA+_ATPase"/>
</dbReference>
<dbReference type="InterPro" id="IPR027417">
    <property type="entry name" value="P-loop_NTPase"/>
</dbReference>
<dbReference type="GO" id="GO:0140359">
    <property type="term" value="F:ABC-type transporter activity"/>
    <property type="evidence" value="ECO:0007669"/>
    <property type="project" value="InterPro"/>
</dbReference>
<dbReference type="GO" id="GO:0034040">
    <property type="term" value="F:ATPase-coupled lipid transmembrane transporter activity"/>
    <property type="evidence" value="ECO:0007669"/>
    <property type="project" value="TreeGrafter"/>
</dbReference>
<organism evidence="14 15">
    <name type="scientific">Roseateles depolymerans</name>
    <dbReference type="NCBI Taxonomy" id="76731"/>
    <lineage>
        <taxon>Bacteria</taxon>
        <taxon>Pseudomonadati</taxon>
        <taxon>Pseudomonadota</taxon>
        <taxon>Betaproteobacteria</taxon>
        <taxon>Burkholderiales</taxon>
        <taxon>Sphaerotilaceae</taxon>
        <taxon>Roseateles</taxon>
    </lineage>
</organism>
<dbReference type="Gene3D" id="3.40.50.300">
    <property type="entry name" value="P-loop containing nucleotide triphosphate hydrolases"/>
    <property type="match status" value="1"/>
</dbReference>
<dbReference type="AlphaFoldDB" id="A0A2W5D7D1"/>
<evidence type="ECO:0000256" key="2">
    <source>
        <dbReference type="ARBA" id="ARBA00022448"/>
    </source>
</evidence>
<dbReference type="InterPro" id="IPR011527">
    <property type="entry name" value="ABC1_TM_dom"/>
</dbReference>
<keyword evidence="3" id="KW-1003">Cell membrane</keyword>
<dbReference type="SMART" id="SM00382">
    <property type="entry name" value="AAA"/>
    <property type="match status" value="1"/>
</dbReference>
<protein>
    <recommendedName>
        <fullName evidence="16">ABC transporter ATP-binding protein</fullName>
    </recommendedName>
</protein>
<dbReference type="PROSITE" id="PS00211">
    <property type="entry name" value="ABC_TRANSPORTER_1"/>
    <property type="match status" value="1"/>
</dbReference>
<evidence type="ECO:0000256" key="8">
    <source>
        <dbReference type="ARBA" id="ARBA00022989"/>
    </source>
</evidence>
<dbReference type="SUPFAM" id="SSF52540">
    <property type="entry name" value="P-loop containing nucleoside triphosphate hydrolases"/>
    <property type="match status" value="1"/>
</dbReference>
<dbReference type="GO" id="GO:0005524">
    <property type="term" value="F:ATP binding"/>
    <property type="evidence" value="ECO:0007669"/>
    <property type="project" value="UniProtKB-KW"/>
</dbReference>
<keyword evidence="5" id="KW-0547">Nucleotide-binding</keyword>
<keyword evidence="8 11" id="KW-1133">Transmembrane helix</keyword>
<proteinExistence type="predicted"/>
<evidence type="ECO:0000256" key="3">
    <source>
        <dbReference type="ARBA" id="ARBA00022475"/>
    </source>
</evidence>
<dbReference type="PROSITE" id="PS50929">
    <property type="entry name" value="ABC_TM1F"/>
    <property type="match status" value="1"/>
</dbReference>
<dbReference type="PANTHER" id="PTHR24221:SF654">
    <property type="entry name" value="ATP-BINDING CASSETTE SUB-FAMILY B MEMBER 6"/>
    <property type="match status" value="1"/>
</dbReference>
<evidence type="ECO:0000259" key="12">
    <source>
        <dbReference type="PROSITE" id="PS50893"/>
    </source>
</evidence>
<comment type="caution">
    <text evidence="14">The sequence shown here is derived from an EMBL/GenBank/DDBJ whole genome shotgun (WGS) entry which is preliminary data.</text>
</comment>
<feature type="domain" description="ABC transporter" evidence="12">
    <location>
        <begin position="354"/>
        <end position="588"/>
    </location>
</feature>
<dbReference type="SUPFAM" id="SSF90123">
    <property type="entry name" value="ABC transporter transmembrane region"/>
    <property type="match status" value="1"/>
</dbReference>
<feature type="transmembrane region" description="Helical" evidence="11">
    <location>
        <begin position="24"/>
        <end position="47"/>
    </location>
</feature>
<evidence type="ECO:0000256" key="11">
    <source>
        <dbReference type="SAM" id="Phobius"/>
    </source>
</evidence>
<dbReference type="InterPro" id="IPR003439">
    <property type="entry name" value="ABC_transporter-like_ATP-bd"/>
</dbReference>
<keyword evidence="10 11" id="KW-0472">Membrane</keyword>
<feature type="transmembrane region" description="Helical" evidence="11">
    <location>
        <begin position="171"/>
        <end position="192"/>
    </location>
</feature>
<evidence type="ECO:0000256" key="1">
    <source>
        <dbReference type="ARBA" id="ARBA00004651"/>
    </source>
</evidence>
<dbReference type="PANTHER" id="PTHR24221">
    <property type="entry name" value="ATP-BINDING CASSETTE SUB-FAMILY B"/>
    <property type="match status" value="1"/>
</dbReference>
<keyword evidence="2" id="KW-0813">Transport</keyword>
<dbReference type="EMBL" id="QFOD01000025">
    <property type="protein sequence ID" value="PZP28035.1"/>
    <property type="molecule type" value="Genomic_DNA"/>
</dbReference>
<dbReference type="Gene3D" id="1.20.1560.10">
    <property type="entry name" value="ABC transporter type 1, transmembrane domain"/>
    <property type="match status" value="1"/>
</dbReference>
<feature type="domain" description="ABC transmembrane type-1" evidence="13">
    <location>
        <begin position="27"/>
        <end position="315"/>
    </location>
</feature>
<evidence type="ECO:0000256" key="9">
    <source>
        <dbReference type="ARBA" id="ARBA00023055"/>
    </source>
</evidence>
<evidence type="ECO:0008006" key="16">
    <source>
        <dbReference type="Google" id="ProtNLM"/>
    </source>
</evidence>
<evidence type="ECO:0000256" key="7">
    <source>
        <dbReference type="ARBA" id="ARBA00022967"/>
    </source>
</evidence>
<dbReference type="InterPro" id="IPR017871">
    <property type="entry name" value="ABC_transporter-like_CS"/>
</dbReference>
<dbReference type="InterPro" id="IPR036640">
    <property type="entry name" value="ABC1_TM_sf"/>
</dbReference>
<gene>
    <name evidence="14" type="ORF">DI603_20290</name>
</gene>
<evidence type="ECO:0000256" key="6">
    <source>
        <dbReference type="ARBA" id="ARBA00022840"/>
    </source>
</evidence>
<dbReference type="Pfam" id="PF00005">
    <property type="entry name" value="ABC_tran"/>
    <property type="match status" value="1"/>
</dbReference>
<evidence type="ECO:0000256" key="4">
    <source>
        <dbReference type="ARBA" id="ARBA00022692"/>
    </source>
</evidence>
<dbReference type="Proteomes" id="UP000249633">
    <property type="component" value="Unassembled WGS sequence"/>
</dbReference>
<sequence>MPRLHGIAALLRVIQELTDSRLRLYMLATTATVIIGGVLSAITPLALKHLVDAVAASAQRSTSASTSVLAEGALYLTALCATRLVGDCRPLLINTVDQRLIAALRRRFFGHLLHLPLASLLQRRSGEVLHSLDLASAGTQLIVGHVCNSVVPVLAELGVMAWVLGRLEQPALVALFAITAAVYLALFTLGAIRLNRHAEAVTAASLSVHGQLADGLNSVETLRCFNAVAQAQRTMETVSSALVRRWHGYFLTTTRTSLAATAVFATSLAGCFAITSDGVARGTLSVGGFVLSSVYLLQMVRPLEALGAAARDLSRSLGFMQPLLDLLREPADEQLPTPSHVKEARACLARAPSIRFERLTFGYDRSQPVIHALDLDIAAGTTIAVVGPSGSGKSSLFRLLLRLYSPQHGRILIDGCPLATQPVDELRSRIALVPQDTTLLHASIATNIALGLPNATAAQIERAARGAQLHDLIASMPDRYETLIGERGLKLSGGERQRLAIARALIRQPKILLLDEPTSMLDSSTEAEVLDTLREASLGCTTILVAHRLASVAHADEIIVLDQGRIRERGRHHELLARDGMYCRLWRQQLHGAC</sequence>
<evidence type="ECO:0000259" key="13">
    <source>
        <dbReference type="PROSITE" id="PS50929"/>
    </source>
</evidence>
<dbReference type="PROSITE" id="PS50893">
    <property type="entry name" value="ABC_TRANSPORTER_2"/>
    <property type="match status" value="1"/>
</dbReference>
<feature type="transmembrane region" description="Helical" evidence="11">
    <location>
        <begin position="142"/>
        <end position="164"/>
    </location>
</feature>
<dbReference type="FunFam" id="3.40.50.300:FF:000221">
    <property type="entry name" value="Multidrug ABC transporter ATP-binding protein"/>
    <property type="match status" value="1"/>
</dbReference>
<evidence type="ECO:0000313" key="14">
    <source>
        <dbReference type="EMBL" id="PZP28035.1"/>
    </source>
</evidence>
<keyword evidence="9" id="KW-0445">Lipid transport</keyword>
<name>A0A2W5D7D1_9BURK</name>
<accession>A0A2W5D7D1</accession>
<comment type="subcellular location">
    <subcellularLocation>
        <location evidence="1">Cell membrane</location>
        <topology evidence="1">Multi-pass membrane protein</topology>
    </subcellularLocation>
</comment>
<evidence type="ECO:0000256" key="10">
    <source>
        <dbReference type="ARBA" id="ARBA00023136"/>
    </source>
</evidence>